<reference evidence="3 4" key="1">
    <citation type="submission" date="2016-04" db="EMBL/GenBank/DDBJ databases">
        <title>Complete genome sequence of the haloalkaliphilic hydrocarbon-degrading bacterium Dietzia psychralcaliphila ILA-1T, isolated from a drain of a fish product-processing plant.</title>
        <authorList>
            <person name="Zhao J."/>
            <person name="Hu B."/>
            <person name="Geng S."/>
            <person name="Nie Y."/>
            <person name="Tang Y."/>
        </authorList>
    </citation>
    <scope>NUCLEOTIDE SEQUENCE [LARGE SCALE GENOMIC DNA]</scope>
    <source>
        <strain evidence="3 4">ILA-1</strain>
    </source>
</reference>
<dbReference type="EMBL" id="CP015453">
    <property type="protein sequence ID" value="AWH96780.1"/>
    <property type="molecule type" value="Genomic_DNA"/>
</dbReference>
<feature type="compositionally biased region" description="Basic and acidic residues" evidence="1">
    <location>
        <begin position="234"/>
        <end position="260"/>
    </location>
</feature>
<dbReference type="CDD" id="cd00085">
    <property type="entry name" value="HNHc"/>
    <property type="match status" value="1"/>
</dbReference>
<dbReference type="Gene3D" id="1.10.30.50">
    <property type="match status" value="1"/>
</dbReference>
<proteinExistence type="predicted"/>
<feature type="compositionally biased region" description="Basic and acidic residues" evidence="1">
    <location>
        <begin position="506"/>
        <end position="521"/>
    </location>
</feature>
<evidence type="ECO:0000259" key="2">
    <source>
        <dbReference type="Pfam" id="PF02720"/>
    </source>
</evidence>
<dbReference type="AlphaFoldDB" id="A0AAD0JVW6"/>
<name>A0AAD0JVW6_9ACTN</name>
<evidence type="ECO:0000313" key="4">
    <source>
        <dbReference type="Proteomes" id="UP000244903"/>
    </source>
</evidence>
<feature type="region of interest" description="Disordered" evidence="1">
    <location>
        <begin position="574"/>
        <end position="593"/>
    </location>
</feature>
<dbReference type="KEGG" id="dpc:A6048_16255"/>
<gene>
    <name evidence="3" type="ORF">A6048_16255</name>
</gene>
<evidence type="ECO:0000256" key="1">
    <source>
        <dbReference type="SAM" id="MobiDB-lite"/>
    </source>
</evidence>
<dbReference type="RefSeq" id="WP_107746901.1">
    <property type="nucleotide sequence ID" value="NZ_CP015453.1"/>
</dbReference>
<accession>A0AAD0JVW6</accession>
<dbReference type="Pfam" id="PF02720">
    <property type="entry name" value="DUF222"/>
    <property type="match status" value="1"/>
</dbReference>
<protein>
    <recommendedName>
        <fullName evidence="2">DUF222 domain-containing protein</fullName>
    </recommendedName>
</protein>
<feature type="region of interest" description="Disordered" evidence="1">
    <location>
        <begin position="474"/>
        <end position="546"/>
    </location>
</feature>
<feature type="compositionally biased region" description="Basic and acidic residues" evidence="1">
    <location>
        <begin position="574"/>
        <end position="584"/>
    </location>
</feature>
<feature type="region of interest" description="Disordered" evidence="1">
    <location>
        <begin position="222"/>
        <end position="306"/>
    </location>
</feature>
<feature type="domain" description="DUF222" evidence="2">
    <location>
        <begin position="52"/>
        <end position="291"/>
    </location>
</feature>
<dbReference type="Proteomes" id="UP000244903">
    <property type="component" value="Chromosome"/>
</dbReference>
<dbReference type="InterPro" id="IPR003615">
    <property type="entry name" value="HNH_nuc"/>
</dbReference>
<keyword evidence="4" id="KW-1185">Reference proteome</keyword>
<organism evidence="3 4">
    <name type="scientific">Dietzia psychralcaliphila</name>
    <dbReference type="NCBI Taxonomy" id="139021"/>
    <lineage>
        <taxon>Bacteria</taxon>
        <taxon>Bacillati</taxon>
        <taxon>Actinomycetota</taxon>
        <taxon>Actinomycetes</taxon>
        <taxon>Mycobacteriales</taxon>
        <taxon>Dietziaceae</taxon>
        <taxon>Dietzia</taxon>
    </lineage>
</organism>
<evidence type="ECO:0000313" key="3">
    <source>
        <dbReference type="EMBL" id="AWH96780.1"/>
    </source>
</evidence>
<dbReference type="InterPro" id="IPR003870">
    <property type="entry name" value="DUF222"/>
</dbReference>
<sequence>MKSRETERLFACESEIARLAVDAENRAAGLRIRAVYRTFDAAVEHVRAIDDVAHHSERPVRDHAAVDPWELARSELAVTLGVHANRAGSMVDLAVELVERCPAILEEIESGRIDERTAGTMVSCLRGVTDDALCRDAAELAARRYVESLDAGSRPGLGQLRRMMDRAVRRVDPDGVRRRQQEAIRGRGVWIRKAPDGMASVSASLSAAGAEVLAERLDQMAGTGTWSRHTAGAGRRDGHNDDEGGAPVDDRSADERRADALVDLATVGPSSSPVPAADLDTGSAAHPAPDPSMARTGSPADGHGLAEPLQPHITVVMTGDGGSEVFFRRSGEGSLEMLKDLLDRARGATFETVFTGRAGSDQGAEFKYSVPGWLARRIRLRDGTCRHPGCSVAADRCDVDHVIPFIKEDPETGGLTVEWNLICLCRTHHRLKTFSGWRYSVDPQGVVDIVTETGRTVRTWPSGPLARARKVEEAVEAESEAAQWPDRPAQARTRVSPGQVFPGDGAAHDSGDRDDDCRAPRVDSAPGEVSREPTHSDGSPRGVFIGFRYTTRERRRRARRQGERELLILERRARQHARSAEEHAAAVVDPPPF</sequence>